<dbReference type="InParanoid" id="G0MXA8"/>
<dbReference type="Proteomes" id="UP000008068">
    <property type="component" value="Unassembled WGS sequence"/>
</dbReference>
<name>G0MXA8_CAEBE</name>
<reference evidence="3" key="1">
    <citation type="submission" date="2011-07" db="EMBL/GenBank/DDBJ databases">
        <authorList>
            <consortium name="Caenorhabditis brenneri Sequencing and Analysis Consortium"/>
            <person name="Wilson R.K."/>
        </authorList>
    </citation>
    <scope>NUCLEOTIDE SEQUENCE [LARGE SCALE GENOMIC DNA]</scope>
    <source>
        <strain evidence="3">PB2801</strain>
    </source>
</reference>
<evidence type="ECO:0000313" key="2">
    <source>
        <dbReference type="EMBL" id="EGT46726.1"/>
    </source>
</evidence>
<feature type="region of interest" description="Disordered" evidence="1">
    <location>
        <begin position="1"/>
        <end position="22"/>
    </location>
</feature>
<dbReference type="AlphaFoldDB" id="G0MXA8"/>
<evidence type="ECO:0000256" key="1">
    <source>
        <dbReference type="SAM" id="MobiDB-lite"/>
    </source>
</evidence>
<gene>
    <name evidence="2" type="ORF">CAEBREN_06230</name>
</gene>
<dbReference type="EMBL" id="GL379818">
    <property type="protein sequence ID" value="EGT46726.1"/>
    <property type="molecule type" value="Genomic_DNA"/>
</dbReference>
<sequence>MRKPKVKTKGGKLQSIFTGYRN</sequence>
<dbReference type="HOGENOM" id="CLU_3425180_0_0_1"/>
<evidence type="ECO:0000313" key="3">
    <source>
        <dbReference type="Proteomes" id="UP000008068"/>
    </source>
</evidence>
<feature type="compositionally biased region" description="Basic residues" evidence="1">
    <location>
        <begin position="1"/>
        <end position="10"/>
    </location>
</feature>
<accession>G0MXA8</accession>
<organism evidence="3">
    <name type="scientific">Caenorhabditis brenneri</name>
    <name type="common">Nematode worm</name>
    <dbReference type="NCBI Taxonomy" id="135651"/>
    <lineage>
        <taxon>Eukaryota</taxon>
        <taxon>Metazoa</taxon>
        <taxon>Ecdysozoa</taxon>
        <taxon>Nematoda</taxon>
        <taxon>Chromadorea</taxon>
        <taxon>Rhabditida</taxon>
        <taxon>Rhabditina</taxon>
        <taxon>Rhabditomorpha</taxon>
        <taxon>Rhabditoidea</taxon>
        <taxon>Rhabditidae</taxon>
        <taxon>Peloderinae</taxon>
        <taxon>Caenorhabditis</taxon>
    </lineage>
</organism>
<keyword evidence="3" id="KW-1185">Reference proteome</keyword>
<proteinExistence type="predicted"/>
<protein>
    <submittedName>
        <fullName evidence="2">Uncharacterized protein</fullName>
    </submittedName>
</protein>